<proteinExistence type="predicted"/>
<accession>A0A6C2UTA9</accession>
<gene>
    <name evidence="2" type="ORF">SCARR_04217</name>
</gene>
<reference evidence="2 3" key="1">
    <citation type="submission" date="2019-04" db="EMBL/GenBank/DDBJ databases">
        <authorList>
            <person name="Van Vliet M D."/>
        </authorList>
    </citation>
    <scope>NUCLEOTIDE SEQUENCE [LARGE SCALE GENOMIC DNA]</scope>
    <source>
        <strain evidence="2 3">F21</strain>
    </source>
</reference>
<dbReference type="Proteomes" id="UP000346198">
    <property type="component" value="Unassembled WGS sequence"/>
</dbReference>
<organism evidence="2 3">
    <name type="scientific">Pontiella sulfatireligans</name>
    <dbReference type="NCBI Taxonomy" id="2750658"/>
    <lineage>
        <taxon>Bacteria</taxon>
        <taxon>Pseudomonadati</taxon>
        <taxon>Kiritimatiellota</taxon>
        <taxon>Kiritimatiellia</taxon>
        <taxon>Kiritimatiellales</taxon>
        <taxon>Pontiellaceae</taxon>
        <taxon>Pontiella</taxon>
    </lineage>
</organism>
<keyword evidence="3" id="KW-1185">Reference proteome</keyword>
<dbReference type="RefSeq" id="WP_136063539.1">
    <property type="nucleotide sequence ID" value="NZ_CAAHFH010000002.1"/>
</dbReference>
<dbReference type="EMBL" id="CAAHFH010000002">
    <property type="protein sequence ID" value="VGO22136.1"/>
    <property type="molecule type" value="Genomic_DNA"/>
</dbReference>
<feature type="signal peptide" evidence="1">
    <location>
        <begin position="1"/>
        <end position="20"/>
    </location>
</feature>
<keyword evidence="1" id="KW-0732">Signal</keyword>
<evidence type="ECO:0000313" key="2">
    <source>
        <dbReference type="EMBL" id="VGO22136.1"/>
    </source>
</evidence>
<protein>
    <submittedName>
        <fullName evidence="2">Uncharacterized protein</fullName>
    </submittedName>
</protein>
<evidence type="ECO:0000256" key="1">
    <source>
        <dbReference type="SAM" id="SignalP"/>
    </source>
</evidence>
<sequence length="683" mass="72453">MKKCILTIMAMSAMVGVAFAVDYDWNGSVNGNWSETNNWVGLEKPAGLGTTDLYFTNDTVNVATTNDTSTALKRSDIVFGPNTNGAWSISGNNLTAGNLGNTSITLQDGAGTVTINSKVEFAVSEKNHTLTLDGADTLEFNGDFDNTTGGDVIFEGGLSGSIVQLNGATKVIGGDWQLQKQGSLVLGAVGSMTFEIGANGVNKKIVDSNPTSWKPKFNGNGTFIFDLTAAGTTVGDSWTIVDLVTPDPAKQGKATWDAPFNVQGFTETSVGSGVWVDGAMAYQFITTPSNGVLSVIGTPPPPALLAVDFDFSQITNNVFYEYIPFLLDMNTPSLPVSTNYSGQPIYAGFDVYTSVDPASNNAALAFNNSTGCALQWNGPRGTSDAGKNAEDDISTGIFLFQKEDFLNGLDAGTVFMASTNDTLNASVNFDPKDPARLKSASFRWVVQDAGSYYISATVTNIDNSAGLITDDVYVDLTAEASELSWFDYDPESNVAAISNAATPSLQDIEAIGFWTQATILTNAALHKYPRMAVTSFDAQAGTLTVTPTSLWNDWLGGYPGVGANTGLLDHGDSDMVDNLSEYAFGGDPSNPVDQGNTPVQSQLSGATNVIEYIYFERDDAATRGLVSILTVGTDLVYTNWADGSGYEIGSGTSAVSGYNAVTNWIPTEVEDKQFIRLQIEFTP</sequence>
<dbReference type="AlphaFoldDB" id="A0A6C2UTA9"/>
<evidence type="ECO:0000313" key="3">
    <source>
        <dbReference type="Proteomes" id="UP000346198"/>
    </source>
</evidence>
<name>A0A6C2UTA9_9BACT</name>
<feature type="chain" id="PRO_5025607029" evidence="1">
    <location>
        <begin position="21"/>
        <end position="683"/>
    </location>
</feature>